<dbReference type="Proteomes" id="UP001314229">
    <property type="component" value="Unassembled WGS sequence"/>
</dbReference>
<evidence type="ECO:0000313" key="2">
    <source>
        <dbReference type="Proteomes" id="UP001314229"/>
    </source>
</evidence>
<proteinExistence type="predicted"/>
<dbReference type="AlphaFoldDB" id="A0AAV1N6V2"/>
<organism evidence="1 2">
    <name type="scientific">Scomber scombrus</name>
    <name type="common">Atlantic mackerel</name>
    <name type="synonym">Scomber vernalis</name>
    <dbReference type="NCBI Taxonomy" id="13677"/>
    <lineage>
        <taxon>Eukaryota</taxon>
        <taxon>Metazoa</taxon>
        <taxon>Chordata</taxon>
        <taxon>Craniata</taxon>
        <taxon>Vertebrata</taxon>
        <taxon>Euteleostomi</taxon>
        <taxon>Actinopterygii</taxon>
        <taxon>Neopterygii</taxon>
        <taxon>Teleostei</taxon>
        <taxon>Neoteleostei</taxon>
        <taxon>Acanthomorphata</taxon>
        <taxon>Pelagiaria</taxon>
        <taxon>Scombriformes</taxon>
        <taxon>Scombridae</taxon>
        <taxon>Scomber</taxon>
    </lineage>
</organism>
<evidence type="ECO:0000313" key="1">
    <source>
        <dbReference type="EMBL" id="CAK6954539.1"/>
    </source>
</evidence>
<sequence>MLQLKSFKYSPSMRLEKLHYPVELFRELMVTSKQVSKSRLLMLQLKSFQYCPSLRLEKLHYPVELFRELMVTSRQSLITLKGFVNNLIVQVEVWSAISEAQLIRGFINIIMLHRSTVVNSKFQAFSMFKSLISIMNPEFKD</sequence>
<keyword evidence="2" id="KW-1185">Reference proteome</keyword>
<dbReference type="GO" id="GO:0016787">
    <property type="term" value="F:hydrolase activity"/>
    <property type="evidence" value="ECO:0007669"/>
    <property type="project" value="UniProtKB-KW"/>
</dbReference>
<accession>A0AAV1N6V2</accession>
<keyword evidence="1" id="KW-0378">Hydrolase</keyword>
<gene>
    <name evidence="1" type="ORF">FSCOSCO3_A012257</name>
</gene>
<comment type="caution">
    <text evidence="1">The sequence shown here is derived from an EMBL/GenBank/DDBJ whole genome shotgun (WGS) entry which is preliminary data.</text>
</comment>
<reference evidence="1 2" key="1">
    <citation type="submission" date="2024-01" db="EMBL/GenBank/DDBJ databases">
        <authorList>
            <person name="Alioto T."/>
            <person name="Alioto T."/>
            <person name="Gomez Garrido J."/>
        </authorList>
    </citation>
    <scope>NUCLEOTIDE SEQUENCE [LARGE SCALE GENOMIC DNA]</scope>
</reference>
<protein>
    <submittedName>
        <fullName evidence="1">Ubiquitin carboxyl-terminal hydrolase 37-like</fullName>
    </submittedName>
</protein>
<dbReference type="EMBL" id="CAWUFR010000017">
    <property type="protein sequence ID" value="CAK6954539.1"/>
    <property type="molecule type" value="Genomic_DNA"/>
</dbReference>
<name>A0AAV1N6V2_SCOSC</name>